<comment type="caution">
    <text evidence="1">The sequence shown here is derived from an EMBL/GenBank/DDBJ whole genome shotgun (WGS) entry which is preliminary data.</text>
</comment>
<organism evidence="1 2">
    <name type="scientific">Methylorubrum populi</name>
    <dbReference type="NCBI Taxonomy" id="223967"/>
    <lineage>
        <taxon>Bacteria</taxon>
        <taxon>Pseudomonadati</taxon>
        <taxon>Pseudomonadota</taxon>
        <taxon>Alphaproteobacteria</taxon>
        <taxon>Hyphomicrobiales</taxon>
        <taxon>Methylobacteriaceae</taxon>
        <taxon>Methylorubrum</taxon>
    </lineage>
</organism>
<proteinExistence type="predicted"/>
<gene>
    <name evidence="1" type="ORF">F8B43_3742</name>
</gene>
<dbReference type="InterPro" id="IPR046184">
    <property type="entry name" value="DUF6212"/>
</dbReference>
<evidence type="ECO:0000313" key="1">
    <source>
        <dbReference type="EMBL" id="KAB7783819.1"/>
    </source>
</evidence>
<dbReference type="AlphaFoldDB" id="A0A833J486"/>
<dbReference type="Proteomes" id="UP000469949">
    <property type="component" value="Unassembled WGS sequence"/>
</dbReference>
<name>A0A833J486_9HYPH</name>
<dbReference type="Pfam" id="PF19717">
    <property type="entry name" value="DUF6212"/>
    <property type="match status" value="1"/>
</dbReference>
<evidence type="ECO:0000313" key="2">
    <source>
        <dbReference type="Proteomes" id="UP000469949"/>
    </source>
</evidence>
<dbReference type="EMBL" id="WEKV01000014">
    <property type="protein sequence ID" value="KAB7783819.1"/>
    <property type="molecule type" value="Genomic_DNA"/>
</dbReference>
<protein>
    <submittedName>
        <fullName evidence="1">Uncharacterized protein</fullName>
    </submittedName>
</protein>
<accession>A0A833J486</accession>
<reference evidence="1 2" key="1">
    <citation type="submission" date="2019-10" db="EMBL/GenBank/DDBJ databases">
        <title>Draft Genome Sequence of the Caffeine Degrading Methylotroph Methylorubrum populi PINKEL.</title>
        <authorList>
            <person name="Dawson S.C."/>
            <person name="Zhang X."/>
            <person name="Wright M.E."/>
            <person name="Sharma G."/>
            <person name="Langner J.T."/>
            <person name="Ditty J.L."/>
            <person name="Subuyuj G.A."/>
        </authorList>
    </citation>
    <scope>NUCLEOTIDE SEQUENCE [LARGE SCALE GENOMIC DNA]</scope>
    <source>
        <strain evidence="1 2">Pinkel</strain>
    </source>
</reference>
<sequence length="530" mass="59123">MHINGPEYNASAAAASDAEFSATANPRLRYAFIIIDRLCEDVPASKSSEHYIVLSESQIVALRGFEVGHYSEKRRQHFIPRPIVGAILDYDFIDMHPKTVSQLEAIIIKIDGTNPIYEYSSSLIDLQDWLLNRAFSLAARFATDLSIGHIECGRLQQMVQDQFDALQEAQRLVDQAIPLQPRLGVFLPPTSLSVRPSELKGVLSISQNSKREFDAIHAFEIHTAELDRQSDSTSVTIRLRAAHSLAVLATWTVNTRTIVAGWNRFDCPSMPNSLDEPVVIEIDWSENCPPQFALTLGEITADPRLRLVRSDGSKDERSLAVRIYAGIPGLRLPFHGWGRLPDGYDAIEKPNKVIIDELLARAEYFGGLPKVRAGLMRYVDERAGLFLHPVDNGIHIAIIRNVQIADVCAISADVTLAHDTAADTEFGLFAAPVDAHIAPEQLLSATAQSRWTRVERPFRRDTKKTSEDKNFGDRAAWLRLRAREQGQVVFICGDMLGSSFNIYLATRQTGAGTSYAMAHFVHLTAIRERR</sequence>